<accession>A0A369QBS3</accession>
<keyword evidence="1" id="KW-0472">Membrane</keyword>
<evidence type="ECO:0000256" key="1">
    <source>
        <dbReference type="SAM" id="Phobius"/>
    </source>
</evidence>
<feature type="transmembrane region" description="Helical" evidence="1">
    <location>
        <begin position="53"/>
        <end position="77"/>
    </location>
</feature>
<keyword evidence="1" id="KW-0812">Transmembrane</keyword>
<keyword evidence="3" id="KW-1185">Reference proteome</keyword>
<feature type="transmembrane region" description="Helical" evidence="1">
    <location>
        <begin position="124"/>
        <end position="142"/>
    </location>
</feature>
<dbReference type="Pfam" id="PF11911">
    <property type="entry name" value="DUF3429"/>
    <property type="match status" value="1"/>
</dbReference>
<dbReference type="Proteomes" id="UP000253727">
    <property type="component" value="Unassembled WGS sequence"/>
</dbReference>
<proteinExistence type="predicted"/>
<reference evidence="2 3" key="1">
    <citation type="submission" date="2018-04" db="EMBL/GenBank/DDBJ databases">
        <title>Altererythrobacter sp. HME9302 genome sequencing and assembly.</title>
        <authorList>
            <person name="Kang H."/>
            <person name="Kim H."/>
            <person name="Joh K."/>
        </authorList>
    </citation>
    <scope>NUCLEOTIDE SEQUENCE [LARGE SCALE GENOMIC DNA]</scope>
    <source>
        <strain evidence="2 3">HME9302</strain>
    </source>
</reference>
<keyword evidence="1" id="KW-1133">Transmembrane helix</keyword>
<feature type="transmembrane region" description="Helical" evidence="1">
    <location>
        <begin position="98"/>
        <end position="118"/>
    </location>
</feature>
<dbReference type="AlphaFoldDB" id="A0A369QBS3"/>
<evidence type="ECO:0000313" key="3">
    <source>
        <dbReference type="Proteomes" id="UP000253727"/>
    </source>
</evidence>
<gene>
    <name evidence="2" type="ORF">HME9302_01902</name>
</gene>
<feature type="transmembrane region" description="Helical" evidence="1">
    <location>
        <begin position="22"/>
        <end position="41"/>
    </location>
</feature>
<organism evidence="2 3">
    <name type="scientific">Alteripontixanthobacter maritimus</name>
    <dbReference type="NCBI Taxonomy" id="2161824"/>
    <lineage>
        <taxon>Bacteria</taxon>
        <taxon>Pseudomonadati</taxon>
        <taxon>Pseudomonadota</taxon>
        <taxon>Alphaproteobacteria</taxon>
        <taxon>Sphingomonadales</taxon>
        <taxon>Erythrobacteraceae</taxon>
        <taxon>Alteripontixanthobacter</taxon>
    </lineage>
</organism>
<dbReference type="InterPro" id="IPR021836">
    <property type="entry name" value="DUF3429"/>
</dbReference>
<protein>
    <recommendedName>
        <fullName evidence="4">DUF3429 domain-containing protein</fullName>
    </recommendedName>
</protein>
<name>A0A369QBS3_9SPHN</name>
<dbReference type="EMBL" id="QBKA01000002">
    <property type="protein sequence ID" value="RDC60687.1"/>
    <property type="molecule type" value="Genomic_DNA"/>
</dbReference>
<dbReference type="OrthoDB" id="5297436at2"/>
<comment type="caution">
    <text evidence="2">The sequence shown here is derived from an EMBL/GenBank/DDBJ whole genome shotgun (WGS) entry which is preliminary data.</text>
</comment>
<evidence type="ECO:0008006" key="4">
    <source>
        <dbReference type="Google" id="ProtNLM"/>
    </source>
</evidence>
<evidence type="ECO:0000313" key="2">
    <source>
        <dbReference type="EMBL" id="RDC60687.1"/>
    </source>
</evidence>
<sequence>MTPNQGGTRAVGIADIPMVPRMLGFAGLLPQLACVVAVWLGPEEWLWTAKAIGFGYAAIIFSFLGGMWWGLAAATSLHTPGSQSKFERGQTRTLSVPSWIWFAAIAPSLIALAAYLPWIFGGPWPGPSMIVLGGAIAGSLWVDRALGKYTPDWWMALRIPLSLTLGAATVLLA</sequence>
<feature type="transmembrane region" description="Helical" evidence="1">
    <location>
        <begin position="154"/>
        <end position="172"/>
    </location>
</feature>
<dbReference type="RefSeq" id="WP_115366802.1">
    <property type="nucleotide sequence ID" value="NZ_QBKA01000002.1"/>
</dbReference>